<evidence type="ECO:0000259" key="2">
    <source>
        <dbReference type="PROSITE" id="PS50172"/>
    </source>
</evidence>
<dbReference type="Pfam" id="PF00533">
    <property type="entry name" value="BRCT"/>
    <property type="match status" value="1"/>
</dbReference>
<keyword evidence="4" id="KW-1185">Reference proteome</keyword>
<organism evidence="3 4">
    <name type="scientific">Penicillium subrubescens</name>
    <dbReference type="NCBI Taxonomy" id="1316194"/>
    <lineage>
        <taxon>Eukaryota</taxon>
        <taxon>Fungi</taxon>
        <taxon>Dikarya</taxon>
        <taxon>Ascomycota</taxon>
        <taxon>Pezizomycotina</taxon>
        <taxon>Eurotiomycetes</taxon>
        <taxon>Eurotiomycetidae</taxon>
        <taxon>Eurotiales</taxon>
        <taxon>Aspergillaceae</taxon>
        <taxon>Penicillium</taxon>
    </lineage>
</organism>
<comment type="caution">
    <text evidence="3">The sequence shown here is derived from an EMBL/GenBank/DDBJ whole genome shotgun (WGS) entry which is preliminary data.</text>
</comment>
<dbReference type="InterPro" id="IPR036420">
    <property type="entry name" value="BRCT_dom_sf"/>
</dbReference>
<feature type="domain" description="BRCT" evidence="2">
    <location>
        <begin position="244"/>
        <end position="350"/>
    </location>
</feature>
<feature type="compositionally biased region" description="Polar residues" evidence="1">
    <location>
        <begin position="218"/>
        <end position="228"/>
    </location>
</feature>
<feature type="region of interest" description="Disordered" evidence="1">
    <location>
        <begin position="159"/>
        <end position="249"/>
    </location>
</feature>
<feature type="region of interest" description="Disordered" evidence="1">
    <location>
        <begin position="90"/>
        <end position="117"/>
    </location>
</feature>
<feature type="compositionally biased region" description="Low complexity" evidence="1">
    <location>
        <begin position="229"/>
        <end position="246"/>
    </location>
</feature>
<feature type="compositionally biased region" description="Pro residues" evidence="1">
    <location>
        <begin position="1"/>
        <end position="16"/>
    </location>
</feature>
<dbReference type="Proteomes" id="UP000186955">
    <property type="component" value="Unassembled WGS sequence"/>
</dbReference>
<proteinExistence type="predicted"/>
<accession>A0A1Q5URQ0</accession>
<gene>
    <name evidence="3" type="ORF">PENSUB_2187</name>
</gene>
<dbReference type="Gene3D" id="3.40.50.10190">
    <property type="entry name" value="BRCT domain"/>
    <property type="match status" value="1"/>
</dbReference>
<name>A0A1Q5URQ0_9EURO</name>
<dbReference type="SMART" id="SM00292">
    <property type="entry name" value="BRCT"/>
    <property type="match status" value="1"/>
</dbReference>
<reference evidence="3 4" key="1">
    <citation type="submission" date="2016-10" db="EMBL/GenBank/DDBJ databases">
        <title>Genome sequence of the ascomycete fungus Penicillium subrubescens.</title>
        <authorList>
            <person name="De Vries R.P."/>
            <person name="Peng M."/>
            <person name="Dilokpimol A."/>
            <person name="Hilden K."/>
            <person name="Makela M.R."/>
            <person name="Grigoriev I."/>
            <person name="Riley R."/>
            <person name="Granchi Z."/>
        </authorList>
    </citation>
    <scope>NUCLEOTIDE SEQUENCE [LARGE SCALE GENOMIC DNA]</scope>
    <source>
        <strain evidence="3 4">CBS 132785</strain>
    </source>
</reference>
<dbReference type="PROSITE" id="PS50172">
    <property type="entry name" value="BRCT"/>
    <property type="match status" value="1"/>
</dbReference>
<dbReference type="SUPFAM" id="SSF52113">
    <property type="entry name" value="BRCT domain"/>
    <property type="match status" value="1"/>
</dbReference>
<sequence length="368" mass="39290">MPPSLPPKKPPAPNKPTPQNHCVFDPWNSSSSGHQRAENPFSGTTSWRDTRTAKLKQQFRGEDWSRDSTGVLGDEDFSVKAFDGTCGSVSPVAENHGYGSHGGRGNSSASEGRTRAGEWRWVSREEATREQLGVRDIRSFMNVGKRKAGDAFQTQLDAMKKAETAPESRAEPRKLHAISNTTMVTAPMPAPKPSTSSTTPFTSTSTTETPPNPTPKSDSQPLLNQPRQTTTKTPSPTHPTTNPSSSKLFTGTTIYINGSTLPQISDHKLKALLAAHGATIAIGMARKTVSHIIIGQPGTTGQGAGGGLAAGKLQREIERGGWKGFRVVGVDWVLESIKAGKRLAESRFAVLSVAPKGQKGVASMFGGR</sequence>
<feature type="compositionally biased region" description="Low complexity" evidence="1">
    <location>
        <begin position="193"/>
        <end position="209"/>
    </location>
</feature>
<evidence type="ECO:0000313" key="4">
    <source>
        <dbReference type="Proteomes" id="UP000186955"/>
    </source>
</evidence>
<dbReference type="OrthoDB" id="427711at2759"/>
<evidence type="ECO:0000313" key="3">
    <source>
        <dbReference type="EMBL" id="OKP15145.1"/>
    </source>
</evidence>
<dbReference type="STRING" id="1316194.A0A1Q5URQ0"/>
<dbReference type="AlphaFoldDB" id="A0A1Q5URQ0"/>
<feature type="compositionally biased region" description="Basic and acidic residues" evidence="1">
    <location>
        <begin position="159"/>
        <end position="174"/>
    </location>
</feature>
<dbReference type="InterPro" id="IPR001357">
    <property type="entry name" value="BRCT_dom"/>
</dbReference>
<protein>
    <recommendedName>
        <fullName evidence="2">BRCT domain-containing protein</fullName>
    </recommendedName>
</protein>
<dbReference type="EMBL" id="MNBE01000023">
    <property type="protein sequence ID" value="OKP15145.1"/>
    <property type="molecule type" value="Genomic_DNA"/>
</dbReference>
<feature type="region of interest" description="Disordered" evidence="1">
    <location>
        <begin position="1"/>
        <end position="72"/>
    </location>
</feature>
<evidence type="ECO:0000256" key="1">
    <source>
        <dbReference type="SAM" id="MobiDB-lite"/>
    </source>
</evidence>